<feature type="binding site" evidence="5">
    <location>
        <begin position="230"/>
        <end position="233"/>
    </location>
    <ligand>
        <name>dihydroxyacetone phosphate</name>
        <dbReference type="ChEBI" id="CHEBI:57642"/>
    </ligand>
</feature>
<sequence>MNLVPMADILKDAYTNGYGVGGFNINNMEFLQGIIWAAEEENSPLILQASEGAIKYIGMDYVIAMVDAATKNTHIPVALHLDHGSSFEVAMDCIRKGFSSVMIDGSHHPFEENIAIVKEVVRAAHSVGVTVEAELGKLGGTEDDITVEEKDAAMTDPAEAAEFVERTGVDCLAVSVGTAHGVYKGDPEIDYERLEKINNQVDIPLVLHGASGVPDEDVAKAITFGVSKVNVNTDFQQAFTGRVKEVFAEKPELFDPRKYCGPGREAITAKVKEKIAMLGSAGQA</sequence>
<proteinExistence type="predicted"/>
<evidence type="ECO:0000256" key="4">
    <source>
        <dbReference type="PIRSR" id="PIRSR001359-1"/>
    </source>
</evidence>
<dbReference type="EMBL" id="JADPIE010000005">
    <property type="protein sequence ID" value="MBF8437418.1"/>
    <property type="molecule type" value="Genomic_DNA"/>
</dbReference>
<dbReference type="InterPro" id="IPR013785">
    <property type="entry name" value="Aldolase_TIM"/>
</dbReference>
<dbReference type="CDD" id="cd00947">
    <property type="entry name" value="TBP_aldolase_IIB"/>
    <property type="match status" value="1"/>
</dbReference>
<feature type="binding site" evidence="6">
    <location>
        <position position="134"/>
    </location>
    <ligand>
        <name>Zn(2+)</name>
        <dbReference type="ChEBI" id="CHEBI:29105"/>
        <label>2</label>
    </ligand>
</feature>
<dbReference type="GO" id="GO:0030388">
    <property type="term" value="P:fructose 1,6-bisphosphate metabolic process"/>
    <property type="evidence" value="ECO:0007669"/>
    <property type="project" value="InterPro"/>
</dbReference>
<dbReference type="Pfam" id="PF01116">
    <property type="entry name" value="F_bP_aldolase"/>
    <property type="match status" value="1"/>
</dbReference>
<feature type="active site" description="Proton donor" evidence="4">
    <location>
        <position position="82"/>
    </location>
</feature>
<dbReference type="NCBIfam" id="TIGR01859">
    <property type="entry name" value="fruc_bis_ald"/>
    <property type="match status" value="1"/>
</dbReference>
<dbReference type="PROSITE" id="PS00602">
    <property type="entry name" value="ALDOLASE_CLASS_II_1"/>
    <property type="match status" value="1"/>
</dbReference>
<dbReference type="PROSITE" id="PS00806">
    <property type="entry name" value="ALDOLASE_CLASS_II_2"/>
    <property type="match status" value="1"/>
</dbReference>
<dbReference type="InterPro" id="IPR050246">
    <property type="entry name" value="Class_II_FBP_aldolase"/>
</dbReference>
<evidence type="ECO:0000256" key="2">
    <source>
        <dbReference type="ARBA" id="ARBA00022833"/>
    </source>
</evidence>
<comment type="cofactor">
    <cofactor evidence="6">
        <name>Zn(2+)</name>
        <dbReference type="ChEBI" id="CHEBI:29105"/>
    </cofactor>
    <text evidence="6">Binds 2 Zn(2+) ions per subunit. One is catalytic and the other provides a structural contribution.</text>
</comment>
<evidence type="ECO:0000256" key="6">
    <source>
        <dbReference type="PIRSR" id="PIRSR001359-3"/>
    </source>
</evidence>
<evidence type="ECO:0000313" key="8">
    <source>
        <dbReference type="Proteomes" id="UP000621436"/>
    </source>
</evidence>
<dbReference type="Gene3D" id="3.20.20.70">
    <property type="entry name" value="Aldolase class I"/>
    <property type="match status" value="1"/>
</dbReference>
<dbReference type="GO" id="GO:0004332">
    <property type="term" value="F:fructose-bisphosphate aldolase activity"/>
    <property type="evidence" value="ECO:0007669"/>
    <property type="project" value="InterPro"/>
</dbReference>
<dbReference type="GO" id="GO:0008270">
    <property type="term" value="F:zinc ion binding"/>
    <property type="evidence" value="ECO:0007669"/>
    <property type="project" value="InterPro"/>
</dbReference>
<evidence type="ECO:0000313" key="7">
    <source>
        <dbReference type="EMBL" id="MBF8437418.1"/>
    </source>
</evidence>
<comment type="caution">
    <text evidence="7">The sequence shown here is derived from an EMBL/GenBank/DDBJ whole genome shotgun (WGS) entry which is preliminary data.</text>
</comment>
<organism evidence="7 8">
    <name type="scientific">Halonatronomonas betaini</name>
    <dbReference type="NCBI Taxonomy" id="2778430"/>
    <lineage>
        <taxon>Bacteria</taxon>
        <taxon>Bacillati</taxon>
        <taxon>Bacillota</taxon>
        <taxon>Clostridia</taxon>
        <taxon>Halanaerobiales</taxon>
        <taxon>Halarsenatibacteraceae</taxon>
        <taxon>Halonatronomonas</taxon>
    </lineage>
</organism>
<dbReference type="PANTHER" id="PTHR30304">
    <property type="entry name" value="D-TAGATOSE-1,6-BISPHOSPHATE ALDOLASE"/>
    <property type="match status" value="1"/>
</dbReference>
<dbReference type="SUPFAM" id="SSF51569">
    <property type="entry name" value="Aldolase"/>
    <property type="match status" value="1"/>
</dbReference>
<dbReference type="InterPro" id="IPR011289">
    <property type="entry name" value="Fruc_bis_ald_class-2"/>
</dbReference>
<dbReference type="PIRSF" id="PIRSF001359">
    <property type="entry name" value="F_bP_aldolase_II"/>
    <property type="match status" value="1"/>
</dbReference>
<dbReference type="RefSeq" id="WP_270454395.1">
    <property type="nucleotide sequence ID" value="NZ_JADPIE010000005.1"/>
</dbReference>
<evidence type="ECO:0000256" key="5">
    <source>
        <dbReference type="PIRSR" id="PIRSR001359-2"/>
    </source>
</evidence>
<dbReference type="AlphaFoldDB" id="A0A931AR13"/>
<keyword evidence="3" id="KW-0456">Lyase</keyword>
<feature type="binding site" evidence="5">
    <location>
        <begin position="209"/>
        <end position="211"/>
    </location>
    <ligand>
        <name>dihydroxyacetone phosphate</name>
        <dbReference type="ChEBI" id="CHEBI:57642"/>
    </ligand>
</feature>
<dbReference type="NCBIfam" id="TIGR00167">
    <property type="entry name" value="cbbA"/>
    <property type="match status" value="1"/>
</dbReference>
<feature type="binding site" evidence="6">
    <location>
        <position position="208"/>
    </location>
    <ligand>
        <name>Zn(2+)</name>
        <dbReference type="ChEBI" id="CHEBI:29105"/>
        <label>1</label>
        <note>catalytic</note>
    </ligand>
</feature>
<evidence type="ECO:0000256" key="1">
    <source>
        <dbReference type="ARBA" id="ARBA00022723"/>
    </source>
</evidence>
<dbReference type="Proteomes" id="UP000621436">
    <property type="component" value="Unassembled WGS sequence"/>
</dbReference>
<dbReference type="InterPro" id="IPR000771">
    <property type="entry name" value="FBA_II"/>
</dbReference>
<dbReference type="GO" id="GO:0006096">
    <property type="term" value="P:glycolytic process"/>
    <property type="evidence" value="ECO:0007669"/>
    <property type="project" value="InterPro"/>
</dbReference>
<evidence type="ECO:0000256" key="3">
    <source>
        <dbReference type="ARBA" id="ARBA00023239"/>
    </source>
</evidence>
<keyword evidence="1 6" id="KW-0479">Metal-binding</keyword>
<keyword evidence="2 6" id="KW-0862">Zinc</keyword>
<feature type="binding site" evidence="6">
    <location>
        <position position="104"/>
    </location>
    <ligand>
        <name>Zn(2+)</name>
        <dbReference type="ChEBI" id="CHEBI:29105"/>
        <label>2</label>
    </ligand>
</feature>
<dbReference type="NCBIfam" id="NF009497">
    <property type="entry name" value="PRK12857.1"/>
    <property type="match status" value="1"/>
</dbReference>
<feature type="binding site" evidence="6">
    <location>
        <position position="83"/>
    </location>
    <ligand>
        <name>Zn(2+)</name>
        <dbReference type="ChEBI" id="CHEBI:29105"/>
        <label>1</label>
        <note>catalytic</note>
    </ligand>
</feature>
<name>A0A931AR13_9FIRM</name>
<feature type="binding site" evidence="5">
    <location>
        <position position="181"/>
    </location>
    <ligand>
        <name>dihydroxyacetone phosphate</name>
        <dbReference type="ChEBI" id="CHEBI:57642"/>
    </ligand>
</feature>
<dbReference type="PANTHER" id="PTHR30304:SF0">
    <property type="entry name" value="D-TAGATOSE-1,6-BISPHOSPHATE ALDOLASE SUBUNIT GATY-RELATED"/>
    <property type="match status" value="1"/>
</dbReference>
<keyword evidence="8" id="KW-1185">Reference proteome</keyword>
<accession>A0A931AR13</accession>
<gene>
    <name evidence="7" type="ORF">I0Q91_10025</name>
</gene>
<protein>
    <submittedName>
        <fullName evidence="7">Class II fructose-1,6-bisphosphate aldolase</fullName>
    </submittedName>
</protein>
<feature type="binding site" evidence="6">
    <location>
        <position position="180"/>
    </location>
    <ligand>
        <name>Zn(2+)</name>
        <dbReference type="ChEBI" id="CHEBI:29105"/>
        <label>1</label>
        <note>catalytic</note>
    </ligand>
</feature>
<reference evidence="7" key="1">
    <citation type="submission" date="2020-11" db="EMBL/GenBank/DDBJ databases">
        <title>Halonatronomonas betainensis gen. nov., sp. nov. a novel haloalkaliphilic representative of the family Halanaerobiacae capable of betaine degradation.</title>
        <authorList>
            <person name="Boltyanskaya Y."/>
            <person name="Kevbrin V."/>
            <person name="Detkova E."/>
            <person name="Grouzdev D.S."/>
            <person name="Koziaeva V."/>
            <person name="Zhilina T."/>
        </authorList>
    </citation>
    <scope>NUCLEOTIDE SEQUENCE</scope>
    <source>
        <strain evidence="7">Z-7014</strain>
    </source>
</reference>